<dbReference type="GO" id="GO:0016020">
    <property type="term" value="C:membrane"/>
    <property type="evidence" value="ECO:0007669"/>
    <property type="project" value="InterPro"/>
</dbReference>
<dbReference type="GO" id="GO:0000032">
    <property type="term" value="P:cell wall mannoprotein biosynthetic process"/>
    <property type="evidence" value="ECO:0007669"/>
    <property type="project" value="TreeGrafter"/>
</dbReference>
<dbReference type="AlphaFoldDB" id="A0A1X2HJJ7"/>
<dbReference type="GO" id="GO:0005794">
    <property type="term" value="C:Golgi apparatus"/>
    <property type="evidence" value="ECO:0007669"/>
    <property type="project" value="TreeGrafter"/>
</dbReference>
<evidence type="ECO:0000313" key="4">
    <source>
        <dbReference type="EMBL" id="ORY99274.1"/>
    </source>
</evidence>
<dbReference type="PANTHER" id="PTHR31121:SF6">
    <property type="entry name" value="ALPHA-1,2 MANNOSYLTRANSFERASE KTR1"/>
    <property type="match status" value="1"/>
</dbReference>
<dbReference type="PANTHER" id="PTHR31121">
    <property type="entry name" value="ALPHA-1,2 MANNOSYLTRANSFERASE KTR1"/>
    <property type="match status" value="1"/>
</dbReference>
<evidence type="ECO:0000256" key="3">
    <source>
        <dbReference type="PIRSR" id="PIRSR018153-1"/>
    </source>
</evidence>
<feature type="active site" description="Nucleophile" evidence="3">
    <location>
        <position position="205"/>
    </location>
</feature>
<dbReference type="SUPFAM" id="SSF53448">
    <property type="entry name" value="Nucleotide-diphospho-sugar transferases"/>
    <property type="match status" value="1"/>
</dbReference>
<protein>
    <submittedName>
        <fullName evidence="4">Alpha-1,2 mannosyl-transferase</fullName>
    </submittedName>
</protein>
<name>A0A1X2HJJ7_SYNRA</name>
<dbReference type="Pfam" id="PF01793">
    <property type="entry name" value="Glyco_transf_15"/>
    <property type="match status" value="1"/>
</dbReference>
<dbReference type="Proteomes" id="UP000242180">
    <property type="component" value="Unassembled WGS sequence"/>
</dbReference>
<dbReference type="EMBL" id="MCGN01000003">
    <property type="protein sequence ID" value="ORY99274.1"/>
    <property type="molecule type" value="Genomic_DNA"/>
</dbReference>
<reference evidence="4 5" key="1">
    <citation type="submission" date="2016-07" db="EMBL/GenBank/DDBJ databases">
        <title>Pervasive Adenine N6-methylation of Active Genes in Fungi.</title>
        <authorList>
            <consortium name="DOE Joint Genome Institute"/>
            <person name="Mondo S.J."/>
            <person name="Dannebaum R.O."/>
            <person name="Kuo R.C."/>
            <person name="Labutti K."/>
            <person name="Haridas S."/>
            <person name="Kuo A."/>
            <person name="Salamov A."/>
            <person name="Ahrendt S.R."/>
            <person name="Lipzen A."/>
            <person name="Sullivan W."/>
            <person name="Andreopoulos W.B."/>
            <person name="Clum A."/>
            <person name="Lindquist E."/>
            <person name="Daum C."/>
            <person name="Ramamoorthy G.K."/>
            <person name="Gryganskyi A."/>
            <person name="Culley D."/>
            <person name="Magnuson J.K."/>
            <person name="James T.Y."/>
            <person name="O'Malley M.A."/>
            <person name="Stajich J.E."/>
            <person name="Spatafora J.W."/>
            <person name="Visel A."/>
            <person name="Grigoriev I.V."/>
        </authorList>
    </citation>
    <scope>NUCLEOTIDE SEQUENCE [LARGE SCALE GENOMIC DNA]</scope>
    <source>
        <strain evidence="4 5">NRRL 2496</strain>
    </source>
</reference>
<dbReference type="InterPro" id="IPR029044">
    <property type="entry name" value="Nucleotide-diphossugar_trans"/>
</dbReference>
<keyword evidence="2 4" id="KW-0808">Transferase</keyword>
<dbReference type="STRING" id="13706.A0A1X2HJJ7"/>
<evidence type="ECO:0000256" key="1">
    <source>
        <dbReference type="ARBA" id="ARBA00007677"/>
    </source>
</evidence>
<sequence length="321" mass="37920">MIVRNQNLQEARSAIRSIEDRFNKGAHYPWVLLNNQDFTHAFRKYITKATDAPIYFGKIDLESWDYPSWIDVPVAEENMLNMWGGNIYKGNSLSYRQLLRYQAGLFVHHPLFNNVDYVWRVEPDSQYTCDMSYDPFKHMMQHNKTLGFAISMHEFSGTINNLWQDTVEFMVDHEEYIKPDNETIMPWILDENDDYNLCHIWTNFEIVKTSFLKSKAYQSYFEFLDRRGGFFYERWGDAPVRTLAAAMFLPRDQLMYFDRIGYEHSVASHCPVKAEYMQKCSCDMMENFDFNGNSCTVDLLKYIDKAALQDLAAFAEAQMME</sequence>
<organism evidence="4 5">
    <name type="scientific">Syncephalastrum racemosum</name>
    <name type="common">Filamentous fungus</name>
    <dbReference type="NCBI Taxonomy" id="13706"/>
    <lineage>
        <taxon>Eukaryota</taxon>
        <taxon>Fungi</taxon>
        <taxon>Fungi incertae sedis</taxon>
        <taxon>Mucoromycota</taxon>
        <taxon>Mucoromycotina</taxon>
        <taxon>Mucoromycetes</taxon>
        <taxon>Mucorales</taxon>
        <taxon>Syncephalastraceae</taxon>
        <taxon>Syncephalastrum</taxon>
    </lineage>
</organism>
<dbReference type="PIRSF" id="PIRSF018153">
    <property type="entry name" value="Glyco_trans_15"/>
    <property type="match status" value="1"/>
</dbReference>
<dbReference type="GO" id="GO:0000026">
    <property type="term" value="F:alpha-1,2-mannosyltransferase activity"/>
    <property type="evidence" value="ECO:0007669"/>
    <property type="project" value="TreeGrafter"/>
</dbReference>
<comment type="similarity">
    <text evidence="1">Belongs to the glycosyltransferase 15 family.</text>
</comment>
<proteinExistence type="inferred from homology"/>
<dbReference type="Gene3D" id="3.90.550.10">
    <property type="entry name" value="Spore Coat Polysaccharide Biosynthesis Protein SpsA, Chain A"/>
    <property type="match status" value="1"/>
</dbReference>
<dbReference type="GO" id="GO:0006487">
    <property type="term" value="P:protein N-linked glycosylation"/>
    <property type="evidence" value="ECO:0007669"/>
    <property type="project" value="TreeGrafter"/>
</dbReference>
<evidence type="ECO:0000256" key="2">
    <source>
        <dbReference type="ARBA" id="ARBA00022679"/>
    </source>
</evidence>
<dbReference type="OMA" id="WIDIPRA"/>
<keyword evidence="5" id="KW-1185">Reference proteome</keyword>
<comment type="caution">
    <text evidence="4">The sequence shown here is derived from an EMBL/GenBank/DDBJ whole genome shotgun (WGS) entry which is preliminary data.</text>
</comment>
<evidence type="ECO:0000313" key="5">
    <source>
        <dbReference type="Proteomes" id="UP000242180"/>
    </source>
</evidence>
<gene>
    <name evidence="4" type="ORF">BCR43DRAFT_489004</name>
</gene>
<dbReference type="OrthoDB" id="2280357at2759"/>
<dbReference type="InterPro" id="IPR002685">
    <property type="entry name" value="Glyco_trans_15"/>
</dbReference>
<accession>A0A1X2HJJ7</accession>
<dbReference type="InParanoid" id="A0A1X2HJJ7"/>